<sequence length="143" mass="14809">MTMPMIRADERRRTETPNAVMTTLASPTQGGGELAVWQVDMAPGAAGPDHAFDTELVWTAVGGAARIELGADELTVAAGDTVVMAADVRRRIFADAERGFAAIVCARGGALAYTLDANGRAGADAAPACAQRIGDRLLPAWVA</sequence>
<dbReference type="Proteomes" id="UP000279275">
    <property type="component" value="Unassembled WGS sequence"/>
</dbReference>
<dbReference type="InterPro" id="IPR011051">
    <property type="entry name" value="RmlC_Cupin_sf"/>
</dbReference>
<dbReference type="SUPFAM" id="SSF51182">
    <property type="entry name" value="RmlC-like cupins"/>
    <property type="match status" value="1"/>
</dbReference>
<dbReference type="EMBL" id="RFFH01000002">
    <property type="protein sequence ID" value="RMI34033.1"/>
    <property type="molecule type" value="Genomic_DNA"/>
</dbReference>
<organism evidence="1 2">
    <name type="scientific">Nocardia stercoris</name>
    <dbReference type="NCBI Taxonomy" id="2483361"/>
    <lineage>
        <taxon>Bacteria</taxon>
        <taxon>Bacillati</taxon>
        <taxon>Actinomycetota</taxon>
        <taxon>Actinomycetes</taxon>
        <taxon>Mycobacteriales</taxon>
        <taxon>Nocardiaceae</taxon>
        <taxon>Nocardia</taxon>
    </lineage>
</organism>
<comment type="caution">
    <text evidence="1">The sequence shown here is derived from an EMBL/GenBank/DDBJ whole genome shotgun (WGS) entry which is preliminary data.</text>
</comment>
<accession>A0A3M2LBT6</accession>
<evidence type="ECO:0000313" key="1">
    <source>
        <dbReference type="EMBL" id="RMI34033.1"/>
    </source>
</evidence>
<dbReference type="RefSeq" id="WP_122186960.1">
    <property type="nucleotide sequence ID" value="NZ_RFFH01000002.1"/>
</dbReference>
<protein>
    <submittedName>
        <fullName evidence="1">Cupin</fullName>
    </submittedName>
</protein>
<keyword evidence="2" id="KW-1185">Reference proteome</keyword>
<dbReference type="Gene3D" id="2.60.120.10">
    <property type="entry name" value="Jelly Rolls"/>
    <property type="match status" value="1"/>
</dbReference>
<dbReference type="OrthoDB" id="5145129at2"/>
<name>A0A3M2LBT6_9NOCA</name>
<dbReference type="InterPro" id="IPR014710">
    <property type="entry name" value="RmlC-like_jellyroll"/>
</dbReference>
<proteinExistence type="predicted"/>
<dbReference type="AlphaFoldDB" id="A0A3M2LBT6"/>
<reference evidence="1 2" key="1">
    <citation type="submission" date="2018-10" db="EMBL/GenBank/DDBJ databases">
        <title>Isolation from cow dung.</title>
        <authorList>
            <person name="Ling L."/>
        </authorList>
    </citation>
    <scope>NUCLEOTIDE SEQUENCE [LARGE SCALE GENOMIC DNA]</scope>
    <source>
        <strain evidence="1 2">NEAU-LL90</strain>
    </source>
</reference>
<gene>
    <name evidence="1" type="ORF">EBN03_06220</name>
</gene>
<evidence type="ECO:0000313" key="2">
    <source>
        <dbReference type="Proteomes" id="UP000279275"/>
    </source>
</evidence>